<comment type="caution">
    <text evidence="2">The sequence shown here is derived from an EMBL/GenBank/DDBJ whole genome shotgun (WGS) entry which is preliminary data.</text>
</comment>
<keyword evidence="1" id="KW-0472">Membrane</keyword>
<dbReference type="AlphaFoldDB" id="A0A4R3Q916"/>
<evidence type="ECO:0000313" key="2">
    <source>
        <dbReference type="EMBL" id="TCU17868.1"/>
    </source>
</evidence>
<keyword evidence="3" id="KW-1185">Reference proteome</keyword>
<evidence type="ECO:0000313" key="3">
    <source>
        <dbReference type="Proteomes" id="UP000295547"/>
    </source>
</evidence>
<dbReference type="EMBL" id="SMBJ01000015">
    <property type="protein sequence ID" value="TCU17868.1"/>
    <property type="molecule type" value="Genomic_DNA"/>
</dbReference>
<keyword evidence="1" id="KW-0812">Transmembrane</keyword>
<feature type="transmembrane region" description="Helical" evidence="1">
    <location>
        <begin position="110"/>
        <end position="134"/>
    </location>
</feature>
<keyword evidence="1" id="KW-1133">Transmembrane helix</keyword>
<gene>
    <name evidence="2" type="ORF">EV130_11565</name>
</gene>
<name>A0A4R3Q916_9HYPH</name>
<dbReference type="Proteomes" id="UP000295547">
    <property type="component" value="Unassembled WGS sequence"/>
</dbReference>
<accession>A0A4R3Q916</accession>
<reference evidence="2 3" key="1">
    <citation type="submission" date="2019-03" db="EMBL/GenBank/DDBJ databases">
        <title>Genomic Encyclopedia of Type Strains, Phase IV (KMG-V): Genome sequencing to study the core and pangenomes of soil and plant-associated prokaryotes.</title>
        <authorList>
            <person name="Whitman W."/>
        </authorList>
    </citation>
    <scope>NUCLEOTIDE SEQUENCE [LARGE SCALE GENOMIC DNA]</scope>
    <source>
        <strain evidence="2 3">Gr42</strain>
    </source>
</reference>
<proteinExistence type="predicted"/>
<organism evidence="2 3">
    <name type="scientific">Rhizobium azibense</name>
    <dbReference type="NCBI Taxonomy" id="1136135"/>
    <lineage>
        <taxon>Bacteria</taxon>
        <taxon>Pseudomonadati</taxon>
        <taxon>Pseudomonadota</taxon>
        <taxon>Alphaproteobacteria</taxon>
        <taxon>Hyphomicrobiales</taxon>
        <taxon>Rhizobiaceae</taxon>
        <taxon>Rhizobium/Agrobacterium group</taxon>
        <taxon>Rhizobium</taxon>
    </lineage>
</organism>
<sequence>MSFCGPKVTCARYRSIDLKCRSPATSGNGATEWAGPIARALISEAASIIRGYARLTRPIVGLEAVVVGTIRTIARVAPVNVGRVRVRIGRTWWRRNRSADDQSCSKCCKWIPPTVTMPVIAISIVAITPVAIVIT</sequence>
<protein>
    <submittedName>
        <fullName evidence="2">Uncharacterized protein</fullName>
    </submittedName>
</protein>
<evidence type="ECO:0000256" key="1">
    <source>
        <dbReference type="SAM" id="Phobius"/>
    </source>
</evidence>